<dbReference type="Proteomes" id="UP001187682">
    <property type="component" value="Unassembled WGS sequence"/>
</dbReference>
<proteinExistence type="predicted"/>
<evidence type="ECO:0000313" key="1">
    <source>
        <dbReference type="EMBL" id="SPO01669.1"/>
    </source>
</evidence>
<keyword evidence="2" id="KW-1185">Reference proteome</keyword>
<comment type="caution">
    <text evidence="1">The sequence shown here is derived from an EMBL/GenBank/DDBJ whole genome shotgun (WGS) entry which is preliminary data.</text>
</comment>
<sequence>MPSLFCNRGISAAALSSLSALLIAWYFYPWKATWGPTTIPGVAFSLTPNYGTAAIHYANGSTISVARVEGSRAYQDFMRREAAPVSTTIPFCDYIPSALGPLALGMCACPVREDTASVEALMRELRASVASSMGTDFCYADLVLPSRLQAPPYQKEVIVKALKNIGLVQPSEITRDAGLAAIYANGLGGSFDGGVPPGLVLVVGYSHSGLSAQLFWRSPDGLVLSVREDHSLGRGPHTDERAPSRTAGLREVLQAVAEPPFGDDPTYVDGGDPLPTEIAHLVLHGDAVNDTAFREILRDALGPRLAEAAVARDPVFASAAFYAGWAYNQINDMAFGKEPAFGCCWGSRWHNCWEYRQVVYVHLI</sequence>
<accession>A0AAE8MXU1</accession>
<organism evidence="1 2">
    <name type="scientific">Cephalotrichum gorgonifer</name>
    <dbReference type="NCBI Taxonomy" id="2041049"/>
    <lineage>
        <taxon>Eukaryota</taxon>
        <taxon>Fungi</taxon>
        <taxon>Dikarya</taxon>
        <taxon>Ascomycota</taxon>
        <taxon>Pezizomycotina</taxon>
        <taxon>Sordariomycetes</taxon>
        <taxon>Hypocreomycetidae</taxon>
        <taxon>Microascales</taxon>
        <taxon>Microascaceae</taxon>
        <taxon>Cephalotrichum</taxon>
    </lineage>
</organism>
<reference evidence="1" key="1">
    <citation type="submission" date="2018-03" db="EMBL/GenBank/DDBJ databases">
        <authorList>
            <person name="Guldener U."/>
        </authorList>
    </citation>
    <scope>NUCLEOTIDE SEQUENCE</scope>
</reference>
<dbReference type="EMBL" id="ONZQ02000005">
    <property type="protein sequence ID" value="SPO01669.1"/>
    <property type="molecule type" value="Genomic_DNA"/>
</dbReference>
<dbReference type="AlphaFoldDB" id="A0AAE8MXU1"/>
<gene>
    <name evidence="1" type="ORF">DNG_04342</name>
</gene>
<name>A0AAE8MXU1_9PEZI</name>
<protein>
    <submittedName>
        <fullName evidence="1">Uncharacterized protein</fullName>
    </submittedName>
</protein>
<evidence type="ECO:0000313" key="2">
    <source>
        <dbReference type="Proteomes" id="UP001187682"/>
    </source>
</evidence>